<reference evidence="1 2" key="1">
    <citation type="journal article" date="2019" name="Nat. Ecol. Evol.">
        <title>Megaphylogeny resolves global patterns of mushroom evolution.</title>
        <authorList>
            <person name="Varga T."/>
            <person name="Krizsan K."/>
            <person name="Foldi C."/>
            <person name="Dima B."/>
            <person name="Sanchez-Garcia M."/>
            <person name="Sanchez-Ramirez S."/>
            <person name="Szollosi G.J."/>
            <person name="Szarkandi J.G."/>
            <person name="Papp V."/>
            <person name="Albert L."/>
            <person name="Andreopoulos W."/>
            <person name="Angelini C."/>
            <person name="Antonin V."/>
            <person name="Barry K.W."/>
            <person name="Bougher N.L."/>
            <person name="Buchanan P."/>
            <person name="Buyck B."/>
            <person name="Bense V."/>
            <person name="Catcheside P."/>
            <person name="Chovatia M."/>
            <person name="Cooper J."/>
            <person name="Damon W."/>
            <person name="Desjardin D."/>
            <person name="Finy P."/>
            <person name="Geml J."/>
            <person name="Haridas S."/>
            <person name="Hughes K."/>
            <person name="Justo A."/>
            <person name="Karasinski D."/>
            <person name="Kautmanova I."/>
            <person name="Kiss B."/>
            <person name="Kocsube S."/>
            <person name="Kotiranta H."/>
            <person name="LaButti K.M."/>
            <person name="Lechner B.E."/>
            <person name="Liimatainen K."/>
            <person name="Lipzen A."/>
            <person name="Lukacs Z."/>
            <person name="Mihaltcheva S."/>
            <person name="Morgado L.N."/>
            <person name="Niskanen T."/>
            <person name="Noordeloos M.E."/>
            <person name="Ohm R.A."/>
            <person name="Ortiz-Santana B."/>
            <person name="Ovrebo C."/>
            <person name="Racz N."/>
            <person name="Riley R."/>
            <person name="Savchenko A."/>
            <person name="Shiryaev A."/>
            <person name="Soop K."/>
            <person name="Spirin V."/>
            <person name="Szebenyi C."/>
            <person name="Tomsovsky M."/>
            <person name="Tulloss R.E."/>
            <person name="Uehling J."/>
            <person name="Grigoriev I.V."/>
            <person name="Vagvolgyi C."/>
            <person name="Papp T."/>
            <person name="Martin F.M."/>
            <person name="Miettinen O."/>
            <person name="Hibbett D.S."/>
            <person name="Nagy L.G."/>
        </authorList>
    </citation>
    <scope>NUCLEOTIDE SEQUENCE [LARGE SCALE GENOMIC DNA]</scope>
    <source>
        <strain evidence="1 2">NL-1719</strain>
    </source>
</reference>
<dbReference type="Proteomes" id="UP000308600">
    <property type="component" value="Unassembled WGS sequence"/>
</dbReference>
<feature type="non-terminal residue" evidence="1">
    <location>
        <position position="1"/>
    </location>
</feature>
<organism evidence="1 2">
    <name type="scientific">Pluteus cervinus</name>
    <dbReference type="NCBI Taxonomy" id="181527"/>
    <lineage>
        <taxon>Eukaryota</taxon>
        <taxon>Fungi</taxon>
        <taxon>Dikarya</taxon>
        <taxon>Basidiomycota</taxon>
        <taxon>Agaricomycotina</taxon>
        <taxon>Agaricomycetes</taxon>
        <taxon>Agaricomycetidae</taxon>
        <taxon>Agaricales</taxon>
        <taxon>Pluteineae</taxon>
        <taxon>Pluteaceae</taxon>
        <taxon>Pluteus</taxon>
    </lineage>
</organism>
<gene>
    <name evidence="1" type="ORF">BDN72DRAFT_904386</name>
</gene>
<dbReference type="EMBL" id="ML208693">
    <property type="protein sequence ID" value="TFK61116.1"/>
    <property type="molecule type" value="Genomic_DNA"/>
</dbReference>
<sequence>NGVRCLTHWWRGKSSSTLAEDRIDAYEPDVKVVDCGCSVDVTVWEFFLLKTFKLTPPHVNFPLLHYDSRDGMTDAVKKLLGIKSPRELFNSNGTGWDDPEHQQKLKERKLASLMADLGQEDVKDIKKEGVKAEKEGVKAEKEDVKGKKEDVKGKKEESPGPLHDVASTSSAPVRRGANASSRSARGAISTSSKASLSTPTQKKLRSATNKRKAG</sequence>
<protein>
    <submittedName>
        <fullName evidence="1">Uncharacterized protein</fullName>
    </submittedName>
</protein>
<proteinExistence type="predicted"/>
<evidence type="ECO:0000313" key="2">
    <source>
        <dbReference type="Proteomes" id="UP000308600"/>
    </source>
</evidence>
<evidence type="ECO:0000313" key="1">
    <source>
        <dbReference type="EMBL" id="TFK61116.1"/>
    </source>
</evidence>
<accession>A0ACD3A612</accession>
<name>A0ACD3A612_9AGAR</name>
<keyword evidence="2" id="KW-1185">Reference proteome</keyword>